<evidence type="ECO:0000313" key="6">
    <source>
        <dbReference type="Proteomes" id="UP000031056"/>
    </source>
</evidence>
<accession>A0A0B2ULF0</accession>
<comment type="subcellular location">
    <subcellularLocation>
        <location evidence="1">Nucleus envelope</location>
    </subcellularLocation>
    <subcellularLocation>
        <location evidence="4">Nucleus</location>
        <location evidence="4">Nuclear pore complex</location>
    </subcellularLocation>
</comment>
<evidence type="ECO:0000256" key="1">
    <source>
        <dbReference type="ARBA" id="ARBA00004259"/>
    </source>
</evidence>
<dbReference type="PANTHER" id="PTHR11225:SF4">
    <property type="entry name" value="NUCLEAR PORE COMPLEX PROTEIN NUP93"/>
    <property type="match status" value="1"/>
</dbReference>
<evidence type="ECO:0000256" key="3">
    <source>
        <dbReference type="ARBA" id="ARBA00023242"/>
    </source>
</evidence>
<keyword evidence="4" id="KW-0472">Membrane</keyword>
<dbReference type="STRING" id="1354746.A0A0B2ULF0"/>
<comment type="similarity">
    <text evidence="2 4">Belongs to the nucleoporin interacting component (NIC) family.</text>
</comment>
<keyword evidence="4" id="KW-0906">Nuclear pore complex</keyword>
<dbReference type="GO" id="GO:0017056">
    <property type="term" value="F:structural constituent of nuclear pore"/>
    <property type="evidence" value="ECO:0007669"/>
    <property type="project" value="InterPro"/>
</dbReference>
<dbReference type="VEuPathDB" id="MicrosporidiaDB:M896_040500"/>
<keyword evidence="4" id="KW-0811">Translocation</keyword>
<evidence type="ECO:0000256" key="2">
    <source>
        <dbReference type="ARBA" id="ARBA00010186"/>
    </source>
</evidence>
<dbReference type="GO" id="GO:0006606">
    <property type="term" value="P:protein import into nucleus"/>
    <property type="evidence" value="ECO:0007669"/>
    <property type="project" value="TreeGrafter"/>
</dbReference>
<dbReference type="GO" id="GO:0016973">
    <property type="term" value="P:poly(A)+ mRNA export from nucleus"/>
    <property type="evidence" value="ECO:0007669"/>
    <property type="project" value="TreeGrafter"/>
</dbReference>
<keyword evidence="3 4" id="KW-0539">Nucleus</keyword>
<keyword evidence="4" id="KW-0813">Transport</keyword>
<dbReference type="InParanoid" id="A0A0B2ULF0"/>
<proteinExistence type="inferred from homology"/>
<organism evidence="5 6">
    <name type="scientific">Ordospora colligata OC4</name>
    <dbReference type="NCBI Taxonomy" id="1354746"/>
    <lineage>
        <taxon>Eukaryota</taxon>
        <taxon>Fungi</taxon>
        <taxon>Fungi incertae sedis</taxon>
        <taxon>Microsporidia</taxon>
        <taxon>Ordosporidae</taxon>
        <taxon>Ordospora</taxon>
    </lineage>
</organism>
<dbReference type="Pfam" id="PF04097">
    <property type="entry name" value="Nic96"/>
    <property type="match status" value="1"/>
</dbReference>
<protein>
    <recommendedName>
        <fullName evidence="4">Nuclear pore protein</fullName>
    </recommendedName>
</protein>
<dbReference type="AlphaFoldDB" id="A0A0B2ULF0"/>
<dbReference type="HOGENOM" id="CLU_021169_0_0_1"/>
<keyword evidence="4" id="KW-0653">Protein transport</keyword>
<dbReference type="Proteomes" id="UP000031056">
    <property type="component" value="Unassembled WGS sequence"/>
</dbReference>
<keyword evidence="4" id="KW-0509">mRNA transport</keyword>
<dbReference type="GO" id="GO:0005643">
    <property type="term" value="C:nuclear pore"/>
    <property type="evidence" value="ECO:0007669"/>
    <property type="project" value="UniProtKB-SubCell"/>
</dbReference>
<keyword evidence="6" id="KW-1185">Reference proteome</keyword>
<gene>
    <name evidence="5" type="ORF">M896_040500</name>
</gene>
<sequence length="603" mass="69699">MDNECLNAPLVIKPTRIYSYTQLIACLKKKQQKLAKYKVTAEPTAFRNVLKPKQQQFDVNDVVNGVLHEKLKLKQKEHEKMATKAFIKDVERRINQIKKENDLFVVGQGKIAGKVGDLELVFDKDPADADEQLSHGITGKDRYFEDPMLFDIHMFLRRLKTSENFEQEIQFLGDEYLRYVDRFLRENADKVSSPLKDVEEKICTFVKLRYGKEEYKLEVYEGRYVFAELYTLFRCGLTDSVKRLLERFSVFFEHISHRFKTSFSGWLVTKMKPSVTVKIGSGDDLFKAFLLGMMDGSNRGVDASVIGSVEDFVWMHLISINELGGVKEVLGLFKNYQNPKGLLLACVMLKDYDKAMELVFRGDFAVVPSYFLMKTLCSRCNNKMVFVDFVFLAASRFSSTRRKVELLSSLKHVVDGYYEVVPEMIVKMDMYDVLGMDDGACLYLDKKINQRVVEILKAKNEKKKLIKLYYLIDDEAMVVDLINEIIVEAILADGDIDTYFEIIEYYEKRESTRQIGMMRGLKSFYIFKRNPSMLTLRSTPLISMDVDIKELRYVVEKVFKLACDVVENTGDGEMARMLFRLCGILGLGEEMSGYANRHLILLI</sequence>
<name>A0A0B2ULF0_9MICR</name>
<evidence type="ECO:0000313" key="5">
    <source>
        <dbReference type="EMBL" id="KHN69857.1"/>
    </source>
</evidence>
<dbReference type="InterPro" id="IPR007231">
    <property type="entry name" value="Nucleoporin_int_Nup93/Nic96"/>
</dbReference>
<evidence type="ECO:0000256" key="4">
    <source>
        <dbReference type="RuleBase" id="RU364035"/>
    </source>
</evidence>
<dbReference type="PANTHER" id="PTHR11225">
    <property type="entry name" value="NUCLEAR PORE COMPLEX PROTEIN NUP93 NUCLEOPORIN NUP93 DEAD EYE PROTEIN"/>
    <property type="match status" value="1"/>
</dbReference>
<dbReference type="OrthoDB" id="203824at2759"/>
<reference evidence="5 6" key="1">
    <citation type="journal article" date="2014" name="MBio">
        <title>The Ordospora colligata genome; evolution of extreme reduction in microsporidia and host-to-parasite horizontal gene transfer.</title>
        <authorList>
            <person name="Pombert J.-F."/>
            <person name="Haag K.L."/>
            <person name="Beidas S."/>
            <person name="Ebert D."/>
            <person name="Keeling P.J."/>
        </authorList>
    </citation>
    <scope>NUCLEOTIDE SEQUENCE [LARGE SCALE GENOMIC DNA]</scope>
    <source>
        <strain evidence="5 6">OC4</strain>
    </source>
</reference>
<dbReference type="EMBL" id="JOKQ01000004">
    <property type="protein sequence ID" value="KHN69857.1"/>
    <property type="molecule type" value="Genomic_DNA"/>
</dbReference>
<comment type="caution">
    <text evidence="5">The sequence shown here is derived from an EMBL/GenBank/DDBJ whole genome shotgun (WGS) entry which is preliminary data.</text>
</comment>
<dbReference type="GeneID" id="26261489"/>
<dbReference type="RefSeq" id="XP_014563899.1">
    <property type="nucleotide sequence ID" value="XM_014708413.1"/>
</dbReference>